<evidence type="ECO:0000259" key="1">
    <source>
        <dbReference type="SMART" id="SM00903"/>
    </source>
</evidence>
<dbReference type="InterPro" id="IPR012349">
    <property type="entry name" value="Split_barrel_FMN-bd"/>
</dbReference>
<sequence length="226" mass="25456">MCLQMHMKLENTFEVREKKFMFFKTNESHPLPHHPFKACIAPRPIGWVSTANRDGVGNVAPFSFFNGIAQNPPQLMIAINGKSPHADRKDTLQNIENTKEFVVNIATYDLKDAMFRTAAPEHPDMDEAELAGLEMIPSTLIKPKRIKKSPIHLECVLTEIIPLLCDQESERNTAIFGHVVGIHIDDAVLVDGKVDLKKVNPISRLGYKDYATLGEIFQLDAPWRKG</sequence>
<dbReference type="SMART" id="SM00903">
    <property type="entry name" value="Flavin_Reduct"/>
    <property type="match status" value="1"/>
</dbReference>
<dbReference type="Gene3D" id="2.30.110.10">
    <property type="entry name" value="Electron Transport, Fmn-binding Protein, Chain A"/>
    <property type="match status" value="1"/>
</dbReference>
<protein>
    <submittedName>
        <fullName evidence="2">Flavin reductase</fullName>
    </submittedName>
</protein>
<proteinExistence type="predicted"/>
<dbReference type="GO" id="GO:0010181">
    <property type="term" value="F:FMN binding"/>
    <property type="evidence" value="ECO:0007669"/>
    <property type="project" value="InterPro"/>
</dbReference>
<dbReference type="SUPFAM" id="SSF50475">
    <property type="entry name" value="FMN-binding split barrel"/>
    <property type="match status" value="1"/>
</dbReference>
<accession>A0A917C2Z7</accession>
<comment type="caution">
    <text evidence="2">The sequence shown here is derived from an EMBL/GenBank/DDBJ whole genome shotgun (WGS) entry which is preliminary data.</text>
</comment>
<dbReference type="InterPro" id="IPR002563">
    <property type="entry name" value="Flavin_Rdtase-like_dom"/>
</dbReference>
<evidence type="ECO:0000313" key="2">
    <source>
        <dbReference type="EMBL" id="GGF68212.1"/>
    </source>
</evidence>
<name>A0A917C2Z7_9PROT</name>
<dbReference type="EMBL" id="BMHV01000016">
    <property type="protein sequence ID" value="GGF68212.1"/>
    <property type="molecule type" value="Genomic_DNA"/>
</dbReference>
<dbReference type="GO" id="GO:0016646">
    <property type="term" value="F:oxidoreductase activity, acting on the CH-NH group of donors, NAD or NADP as acceptor"/>
    <property type="evidence" value="ECO:0007669"/>
    <property type="project" value="UniProtKB-ARBA"/>
</dbReference>
<dbReference type="PANTHER" id="PTHR43812:SF2">
    <property type="entry name" value="FLAVIN REDUCTASE LIKE DOMAIN-CONTAINING PROTEIN"/>
    <property type="match status" value="1"/>
</dbReference>
<dbReference type="Pfam" id="PF01613">
    <property type="entry name" value="Flavin_Reduct"/>
    <property type="match status" value="1"/>
</dbReference>
<evidence type="ECO:0000313" key="3">
    <source>
        <dbReference type="Proteomes" id="UP000632498"/>
    </source>
</evidence>
<reference evidence="2" key="1">
    <citation type="journal article" date="2014" name="Int. J. Syst. Evol. Microbiol.">
        <title>Complete genome sequence of Corynebacterium casei LMG S-19264T (=DSM 44701T), isolated from a smear-ripened cheese.</title>
        <authorList>
            <consortium name="US DOE Joint Genome Institute (JGI-PGF)"/>
            <person name="Walter F."/>
            <person name="Albersmeier A."/>
            <person name="Kalinowski J."/>
            <person name="Ruckert C."/>
        </authorList>
    </citation>
    <scope>NUCLEOTIDE SEQUENCE</scope>
    <source>
        <strain evidence="2">CGMCC 1.15254</strain>
    </source>
</reference>
<dbReference type="AlphaFoldDB" id="A0A917C2Z7"/>
<reference evidence="2" key="2">
    <citation type="submission" date="2020-09" db="EMBL/GenBank/DDBJ databases">
        <authorList>
            <person name="Sun Q."/>
            <person name="Zhou Y."/>
        </authorList>
    </citation>
    <scope>NUCLEOTIDE SEQUENCE</scope>
    <source>
        <strain evidence="2">CGMCC 1.15254</strain>
    </source>
</reference>
<feature type="domain" description="Flavin reductase like" evidence="1">
    <location>
        <begin position="38"/>
        <end position="196"/>
    </location>
</feature>
<organism evidence="2 3">
    <name type="scientific">Terasakiella brassicae</name>
    <dbReference type="NCBI Taxonomy" id="1634917"/>
    <lineage>
        <taxon>Bacteria</taxon>
        <taxon>Pseudomonadati</taxon>
        <taxon>Pseudomonadota</taxon>
        <taxon>Alphaproteobacteria</taxon>
        <taxon>Rhodospirillales</taxon>
        <taxon>Terasakiellaceae</taxon>
        <taxon>Terasakiella</taxon>
    </lineage>
</organism>
<dbReference type="Proteomes" id="UP000632498">
    <property type="component" value="Unassembled WGS sequence"/>
</dbReference>
<gene>
    <name evidence="2" type="ORF">GCM10011332_23000</name>
</gene>
<keyword evidence="3" id="KW-1185">Reference proteome</keyword>
<dbReference type="PANTHER" id="PTHR43812">
    <property type="entry name" value="BLR2425 PROTEIN"/>
    <property type="match status" value="1"/>
</dbReference>